<dbReference type="EMBL" id="AB181508">
    <property type="protein sequence ID" value="BAD22831.1"/>
    <property type="molecule type" value="Genomic_DNA"/>
</dbReference>
<dbReference type="InterPro" id="IPR033379">
    <property type="entry name" value="Acid_Pase_AS"/>
</dbReference>
<accession>Q6L5L2</accession>
<dbReference type="Proteomes" id="UP000015500">
    <property type="component" value="Plasmid pBt40"/>
</dbReference>
<gene>
    <name evidence="8" type="primary">Tnp3_JF8</name>
    <name evidence="7" type="ORF">M493_00205</name>
</gene>
<evidence type="ECO:0000256" key="6">
    <source>
        <dbReference type="RuleBase" id="RU365089"/>
    </source>
</evidence>
<dbReference type="InterPro" id="IPR001207">
    <property type="entry name" value="Transposase_mutator"/>
</dbReference>
<dbReference type="PROSITE" id="PS00778">
    <property type="entry name" value="HIS_ACID_PHOSPHAT_2"/>
    <property type="match status" value="1"/>
</dbReference>
<reference evidence="7 9" key="3">
    <citation type="journal article" date="2014" name="Genome Announc.">
        <title>Complete Genome Sequence of the Thermophilic Polychlorinated Biphenyl Degrader Geobacillus sp. Strain JF8 (NBRC 109937).</title>
        <authorList>
            <person name="Shintani M."/>
            <person name="Ohtsubo Y."/>
            <person name="Fukuda K."/>
            <person name="Hosoyama A."/>
            <person name="Ohji S."/>
            <person name="Yamazoe A."/>
            <person name="Fujita N."/>
            <person name="Nagata Y."/>
            <person name="Tsuda M."/>
            <person name="Hatta T."/>
            <person name="Kimbara K."/>
        </authorList>
    </citation>
    <scope>NUCLEOTIDE SEQUENCE [LARGE SCALE GENOMIC DNA]</scope>
    <source>
        <strain evidence="7 9">JF8</strain>
        <plasmid evidence="7">pBt40</plasmid>
    </source>
</reference>
<reference evidence="8" key="2">
    <citation type="journal article" date="2005" name="Microbiology (Mosc.)">
        <title>bph genes of the thermophilic PCB degrader, Bacillus sp. JF8: characterization of the divergent ring-hydroxylating dioxygenase and hydrolase genes upstream of the Mn-dependent BphC.</title>
        <authorList>
            <person name="Mukerjee-Dhar G."/>
            <person name="Shimura M."/>
            <person name="Miyazawa D."/>
            <person name="Kimbara K."/>
            <person name="Hatta T."/>
        </authorList>
    </citation>
    <scope>NUCLEOTIDE SEQUENCE</scope>
    <source>
        <strain evidence="8">JF8</strain>
    </source>
</reference>
<evidence type="ECO:0000256" key="5">
    <source>
        <dbReference type="ARBA" id="ARBA00023172"/>
    </source>
</evidence>
<comment type="similarity">
    <text evidence="2 6">Belongs to the transposase mutator family.</text>
</comment>
<dbReference type="EMBL" id="CP006255">
    <property type="protein sequence ID" value="AGT33917.1"/>
    <property type="molecule type" value="Genomic_DNA"/>
</dbReference>
<evidence type="ECO:0000256" key="1">
    <source>
        <dbReference type="ARBA" id="ARBA00002190"/>
    </source>
</evidence>
<reference evidence="8" key="1">
    <citation type="submission" date="2004-06" db="EMBL/GenBank/DDBJ databases">
        <authorList>
            <person name="Mukerjee G."/>
            <person name="Kimbara K."/>
        </authorList>
    </citation>
    <scope>NUCLEOTIDE SEQUENCE</scope>
    <source>
        <strain evidence="8">JF8</strain>
    </source>
</reference>
<protein>
    <recommendedName>
        <fullName evidence="6">Mutator family transposase</fullName>
    </recommendedName>
</protein>
<keyword evidence="9" id="KW-1185">Reference proteome</keyword>
<keyword evidence="7" id="KW-0614">Plasmid</keyword>
<keyword evidence="4 6" id="KW-0238">DNA-binding</keyword>
<accession>S5ZAQ6</accession>
<dbReference type="PANTHER" id="PTHR33217:SF7">
    <property type="entry name" value="TRANSPOSASE FOR INSERTION SEQUENCE ELEMENT IS1081"/>
    <property type="match status" value="1"/>
</dbReference>
<evidence type="ECO:0000256" key="4">
    <source>
        <dbReference type="ARBA" id="ARBA00023125"/>
    </source>
</evidence>
<evidence type="ECO:0000313" key="8">
    <source>
        <dbReference type="EMBL" id="BAD22831.1"/>
    </source>
</evidence>
<keyword evidence="3 6" id="KW-0815">Transposition</keyword>
<name>Q6L5L2_GEOG3</name>
<dbReference type="KEGG" id="gjf:M493_00205"/>
<dbReference type="AlphaFoldDB" id="Q6L5L2"/>
<evidence type="ECO:0000313" key="7">
    <source>
        <dbReference type="EMBL" id="AGT33917.1"/>
    </source>
</evidence>
<dbReference type="GO" id="GO:0004803">
    <property type="term" value="F:transposase activity"/>
    <property type="evidence" value="ECO:0007669"/>
    <property type="project" value="UniProtKB-UniRule"/>
</dbReference>
<dbReference type="GO" id="GO:0003677">
    <property type="term" value="F:DNA binding"/>
    <property type="evidence" value="ECO:0007669"/>
    <property type="project" value="UniProtKB-UniRule"/>
</dbReference>
<evidence type="ECO:0000313" key="9">
    <source>
        <dbReference type="Proteomes" id="UP000015500"/>
    </source>
</evidence>
<sequence>MAQYQITLDSQLLHQLFLSNAHDAGVAKLLESVLNQVLQAQATEQLGAEPYERTEERQGYRNGTYPHQLTTRVGTITLRVPRIRNGKFSTELFARYQRSEQALVLALMEMVVNGVSTRKVAQITEELCGTEFSKSTVSELCKRLDPVVTAWNNRPLDDHPFPFVIVDALVLKVREESRVRSRGALIGIGVNTDGYREVLGLMLGDSESEASWSEFFGWLKSRGLQGVDLIVSDDHGGLIRAIRRHFQGVTWQRCQTHFIRNILDATPKELQDEVHSWVRAILDAPDLDTARLLLNQVLETYETKAPKAMAILEAGFEDATAVLLLPEKYRKRLRTTNALERLNEEIRRRERVIRIFPNRESAMRLIGALLMEIDISGVARITGCPHESESYTHWLTDAYCSLSRPRSVLYRLDRLLTTNM</sequence>
<dbReference type="Pfam" id="PF00872">
    <property type="entry name" value="Transposase_mut"/>
    <property type="match status" value="1"/>
</dbReference>
<keyword evidence="5 6" id="KW-0233">DNA recombination</keyword>
<evidence type="ECO:0000256" key="2">
    <source>
        <dbReference type="ARBA" id="ARBA00010961"/>
    </source>
</evidence>
<proteinExistence type="inferred from homology"/>
<evidence type="ECO:0000256" key="3">
    <source>
        <dbReference type="ARBA" id="ARBA00022578"/>
    </source>
</evidence>
<dbReference type="RefSeq" id="WP_020961696.1">
    <property type="nucleotide sequence ID" value="NC_022092.1"/>
</dbReference>
<comment type="function">
    <text evidence="1 6">Required for the transposition of the insertion element.</text>
</comment>
<dbReference type="PANTHER" id="PTHR33217">
    <property type="entry name" value="TRANSPOSASE FOR INSERTION SEQUENCE ELEMENT IS1081"/>
    <property type="match status" value="1"/>
</dbReference>
<keyword evidence="6" id="KW-0814">Transposable element</keyword>
<dbReference type="GO" id="GO:0006313">
    <property type="term" value="P:DNA transposition"/>
    <property type="evidence" value="ECO:0007669"/>
    <property type="project" value="UniProtKB-UniRule"/>
</dbReference>
<dbReference type="PATRIC" id="fig|1345697.3.peg.3670"/>
<geneLocation type="plasmid" evidence="7 9">
    <name>pBt40</name>
</geneLocation>
<dbReference type="NCBIfam" id="NF033543">
    <property type="entry name" value="transpos_IS256"/>
    <property type="match status" value="1"/>
</dbReference>
<organism evidence="8">
    <name type="scientific">Geobacillus genomosp. 3</name>
    <dbReference type="NCBI Taxonomy" id="1921421"/>
    <lineage>
        <taxon>Bacteria</taxon>
        <taxon>Bacillati</taxon>
        <taxon>Bacillota</taxon>
        <taxon>Bacilli</taxon>
        <taxon>Bacillales</taxon>
        <taxon>Anoxybacillaceae</taxon>
        <taxon>Geobacillus</taxon>
    </lineage>
</organism>
<dbReference type="HOGENOM" id="CLU_036805_8_0_9"/>